<comment type="subcellular location">
    <subcellularLocation>
        <location evidence="1">Cell membrane</location>
        <topology evidence="1">Multi-pass membrane protein</topology>
    </subcellularLocation>
</comment>
<keyword evidence="10" id="KW-1185">Reference proteome</keyword>
<dbReference type="Proteomes" id="UP000269157">
    <property type="component" value="Unassembled WGS sequence"/>
</dbReference>
<accession>A0A497VNJ4</accession>
<dbReference type="NCBIfam" id="TIGR00360">
    <property type="entry name" value="ComEC_N-term"/>
    <property type="match status" value="1"/>
</dbReference>
<dbReference type="PANTHER" id="PTHR30619">
    <property type="entry name" value="DNA INTERNALIZATION/COMPETENCE PROTEIN COMEC/REC2"/>
    <property type="match status" value="1"/>
</dbReference>
<dbReference type="Pfam" id="PF13567">
    <property type="entry name" value="DUF4131"/>
    <property type="match status" value="1"/>
</dbReference>
<dbReference type="InterPro" id="IPR052159">
    <property type="entry name" value="Competence_DNA_uptake"/>
</dbReference>
<dbReference type="Pfam" id="PF03772">
    <property type="entry name" value="Competence"/>
    <property type="match status" value="1"/>
</dbReference>
<organism evidence="9 10">
    <name type="scientific">Litoreibacter meonggei</name>
    <dbReference type="NCBI Taxonomy" id="1049199"/>
    <lineage>
        <taxon>Bacteria</taxon>
        <taxon>Pseudomonadati</taxon>
        <taxon>Pseudomonadota</taxon>
        <taxon>Alphaproteobacteria</taxon>
        <taxon>Rhodobacterales</taxon>
        <taxon>Roseobacteraceae</taxon>
        <taxon>Litoreibacter</taxon>
    </lineage>
</organism>
<feature type="transmembrane region" description="Helical" evidence="6">
    <location>
        <begin position="460"/>
        <end position="481"/>
    </location>
</feature>
<feature type="transmembrane region" description="Helical" evidence="6">
    <location>
        <begin position="12"/>
        <end position="32"/>
    </location>
</feature>
<comment type="caution">
    <text evidence="9">The sequence shown here is derived from an EMBL/GenBank/DDBJ whole genome shotgun (WGS) entry which is preliminary data.</text>
</comment>
<feature type="transmembrane region" description="Helical" evidence="6">
    <location>
        <begin position="38"/>
        <end position="58"/>
    </location>
</feature>
<evidence type="ECO:0000256" key="1">
    <source>
        <dbReference type="ARBA" id="ARBA00004651"/>
    </source>
</evidence>
<evidence type="ECO:0000256" key="3">
    <source>
        <dbReference type="ARBA" id="ARBA00022692"/>
    </source>
</evidence>
<gene>
    <name evidence="9" type="ORF">BCF46_2733</name>
</gene>
<feature type="transmembrane region" description="Helical" evidence="6">
    <location>
        <begin position="261"/>
        <end position="287"/>
    </location>
</feature>
<keyword evidence="3 6" id="KW-0812">Transmembrane</keyword>
<name>A0A497VNJ4_9RHOB</name>
<evidence type="ECO:0000256" key="5">
    <source>
        <dbReference type="ARBA" id="ARBA00023136"/>
    </source>
</evidence>
<keyword evidence="2" id="KW-1003">Cell membrane</keyword>
<feature type="transmembrane region" description="Helical" evidence="6">
    <location>
        <begin position="399"/>
        <end position="421"/>
    </location>
</feature>
<sequence length="688" mass="73559">MAISTTFARQQSHLFPWVPVCFGSGVGGYFSIASEPDWRHLAASSAFICTLWLLAILFDRHRACWISMTLWVLSLALGGATIASIRANEVAAPVLSYRYYGPIEGRIVSIDKSASEKTRLTLDQVRLSHVAPHRTPIRARISLHGPDLGFNFVPGDVVMTTGHLGPPAGPVEPGGFDFQRHLWFQQLGALGYTRNPTLRLAPASDNIDAPSLRLYKFRLLLSNAIKLRMAEQEGPFAAAIITGDRSDLDPALLDALRASNLAHLLAISGLHMGLLTGAVFAMIRFALAAIPQLAVRLPIRKIAAICAFIAAVLYLGVSGANVATQRAFIMVSVMLLAVCVERSALSLRAVAIAAFLVLLTSPEALVGPGFQMSFAATTALVAVFAVIRDKGMFVVLPKFLNAAVTLLLSSFIAGVATAPFGAAHFNQLSHYGLLANLLSVPVMGLIVMPGALLAGGLTPLGLEGVGLWIMELGITWILRVAEFVADLDGSTRAIVAPGPWVLPLIAFGGLMLCIWQGAGRLFGLAPICVAVILWQGVERPTALISETGRLIGVLQNGQRALNKPKGDGFSARVWLENDGDPADQMQAAQRADFSANYLRTDIAGNTLVFNAANPKTIDIEAACSKNDFVILPRVDVPLPKGCTGWNAVDFADGGAVAIYATDTGLTYENSRSRQGNRLWVSKSQRRGQ</sequence>
<evidence type="ECO:0000256" key="2">
    <source>
        <dbReference type="ARBA" id="ARBA00022475"/>
    </source>
</evidence>
<feature type="domain" description="ComEC/Rec2-related protein" evidence="7">
    <location>
        <begin position="240"/>
        <end position="516"/>
    </location>
</feature>
<feature type="transmembrane region" description="Helical" evidence="6">
    <location>
        <begin position="433"/>
        <end position="453"/>
    </location>
</feature>
<dbReference type="InterPro" id="IPR004477">
    <property type="entry name" value="ComEC_N"/>
</dbReference>
<feature type="transmembrane region" description="Helical" evidence="6">
    <location>
        <begin position="65"/>
        <end position="85"/>
    </location>
</feature>
<protein>
    <submittedName>
        <fullName evidence="9">Competence protein ComEC</fullName>
    </submittedName>
</protein>
<dbReference type="AlphaFoldDB" id="A0A497VNJ4"/>
<evidence type="ECO:0000259" key="8">
    <source>
        <dbReference type="Pfam" id="PF13567"/>
    </source>
</evidence>
<keyword evidence="4 6" id="KW-1133">Transmembrane helix</keyword>
<keyword evidence="5 6" id="KW-0472">Membrane</keyword>
<dbReference type="InterPro" id="IPR025405">
    <property type="entry name" value="DUF4131"/>
</dbReference>
<feature type="domain" description="DUF4131" evidence="8">
    <location>
        <begin position="46"/>
        <end position="196"/>
    </location>
</feature>
<evidence type="ECO:0000313" key="9">
    <source>
        <dbReference type="EMBL" id="RLJ41765.1"/>
    </source>
</evidence>
<evidence type="ECO:0000259" key="7">
    <source>
        <dbReference type="Pfam" id="PF03772"/>
    </source>
</evidence>
<evidence type="ECO:0000256" key="6">
    <source>
        <dbReference type="SAM" id="Phobius"/>
    </source>
</evidence>
<feature type="transmembrane region" description="Helical" evidence="6">
    <location>
        <begin position="299"/>
        <end position="317"/>
    </location>
</feature>
<dbReference type="EMBL" id="RCCE01000004">
    <property type="protein sequence ID" value="RLJ41765.1"/>
    <property type="molecule type" value="Genomic_DNA"/>
</dbReference>
<proteinExistence type="predicted"/>
<dbReference type="PANTHER" id="PTHR30619:SF1">
    <property type="entry name" value="RECOMBINATION PROTEIN 2"/>
    <property type="match status" value="1"/>
</dbReference>
<reference evidence="9 10" key="1">
    <citation type="submission" date="2018-10" db="EMBL/GenBank/DDBJ databases">
        <title>Genomic Encyclopedia of Archaeal and Bacterial Type Strains, Phase II (KMG-II): from individual species to whole genera.</title>
        <authorList>
            <person name="Goeker M."/>
        </authorList>
    </citation>
    <scope>NUCLEOTIDE SEQUENCE [LARGE SCALE GENOMIC DNA]</scope>
    <source>
        <strain evidence="9 10">DSM 29466</strain>
    </source>
</reference>
<feature type="transmembrane region" description="Helical" evidence="6">
    <location>
        <begin position="347"/>
        <end position="364"/>
    </location>
</feature>
<evidence type="ECO:0000256" key="4">
    <source>
        <dbReference type="ARBA" id="ARBA00022989"/>
    </source>
</evidence>
<dbReference type="GO" id="GO:0005886">
    <property type="term" value="C:plasma membrane"/>
    <property type="evidence" value="ECO:0007669"/>
    <property type="project" value="UniProtKB-SubCell"/>
</dbReference>
<feature type="transmembrane region" description="Helical" evidence="6">
    <location>
        <begin position="370"/>
        <end position="387"/>
    </location>
</feature>
<evidence type="ECO:0000313" key="10">
    <source>
        <dbReference type="Proteomes" id="UP000269157"/>
    </source>
</evidence>
<feature type="transmembrane region" description="Helical" evidence="6">
    <location>
        <begin position="493"/>
        <end position="514"/>
    </location>
</feature>